<protein>
    <submittedName>
        <fullName evidence="1">Enterocin A Immunity</fullName>
    </submittedName>
</protein>
<accession>A0A1I4H510</accession>
<sequence length="99" mass="11297">MKNVKLSAREEQILNDIYRLILDESLTSQEREVLMKAKNLIEGGEYVPQIVQRIQVSFTLLALNGKLSPSVRKFSQKIPERLHEILPFGSVPLGINRPL</sequence>
<evidence type="ECO:0000313" key="1">
    <source>
        <dbReference type="EMBL" id="SFL37359.1"/>
    </source>
</evidence>
<evidence type="ECO:0000313" key="2">
    <source>
        <dbReference type="Proteomes" id="UP000181969"/>
    </source>
</evidence>
<dbReference type="EMBL" id="FOTJ01000007">
    <property type="protein sequence ID" value="SFL37359.1"/>
    <property type="molecule type" value="Genomic_DNA"/>
</dbReference>
<reference evidence="1 2" key="1">
    <citation type="submission" date="2016-10" db="EMBL/GenBank/DDBJ databases">
        <authorList>
            <person name="de Groot N.N."/>
        </authorList>
    </citation>
    <scope>NUCLEOTIDE SEQUENCE [LARGE SCALE GENOMIC DNA]</scope>
    <source>
        <strain evidence="1 2">M79</strain>
    </source>
</reference>
<dbReference type="Proteomes" id="UP000181969">
    <property type="component" value="Unassembled WGS sequence"/>
</dbReference>
<dbReference type="GO" id="GO:0030153">
    <property type="term" value="P:bacteriocin immunity"/>
    <property type="evidence" value="ECO:0007669"/>
    <property type="project" value="InterPro"/>
</dbReference>
<dbReference type="CDD" id="cd21059">
    <property type="entry name" value="LciA-like"/>
    <property type="match status" value="1"/>
</dbReference>
<gene>
    <name evidence="1" type="ORF">SAMN05216438_10734</name>
</gene>
<dbReference type="OrthoDB" id="2243202at2"/>
<dbReference type="RefSeq" id="WP_074751199.1">
    <property type="nucleotide sequence ID" value="NZ_CAXVJC010000005.1"/>
</dbReference>
<name>A0A1I4H510_9LACT</name>
<dbReference type="InterPro" id="IPR015046">
    <property type="entry name" value="LciA_Immunity-like"/>
</dbReference>
<organism evidence="1 2">
    <name type="scientific">Lactococcus garvieae</name>
    <dbReference type="NCBI Taxonomy" id="1363"/>
    <lineage>
        <taxon>Bacteria</taxon>
        <taxon>Bacillati</taxon>
        <taxon>Bacillota</taxon>
        <taxon>Bacilli</taxon>
        <taxon>Lactobacillales</taxon>
        <taxon>Streptococcaceae</taxon>
        <taxon>Lactococcus</taxon>
    </lineage>
</organism>
<dbReference type="Pfam" id="PF08951">
    <property type="entry name" value="EntA_Immun"/>
    <property type="match status" value="1"/>
</dbReference>
<proteinExistence type="predicted"/>
<dbReference type="AlphaFoldDB" id="A0A1I4H510"/>